<evidence type="ECO:0000256" key="2">
    <source>
        <dbReference type="ARBA" id="ARBA00023157"/>
    </source>
</evidence>
<dbReference type="PaxDb" id="7159-AAEL008240-PA"/>
<comment type="caution">
    <text evidence="3">Lacks conserved residue(s) required for the propagation of feature annotation.</text>
</comment>
<name>Q16ZC5_AEDAE</name>
<accession>Q16ZC5</accession>
<sequence length="83" mass="9126">MNYWNNCYSTNWSYYCDCYAGFSGIDCGYGPLCKDSHICENGGTCKHIGDNAVTCICPAGFKGSKCEISEYDEITGNCVIYLA</sequence>
<dbReference type="Pfam" id="PF00008">
    <property type="entry name" value="EGF"/>
    <property type="match status" value="1"/>
</dbReference>
<protein>
    <submittedName>
        <fullName evidence="5">AAEL008240-PA</fullName>
    </submittedName>
</protein>
<gene>
    <name evidence="5" type="ORF">AaeL_AAEL008240</name>
</gene>
<keyword evidence="2 3" id="KW-1015">Disulfide bond</keyword>
<dbReference type="eggNOG" id="KOG1219">
    <property type="taxonomic scope" value="Eukaryota"/>
</dbReference>
<dbReference type="FunFam" id="2.10.25.10:FF:000118">
    <property type="entry name" value="protein delta homolog 2"/>
    <property type="match status" value="1"/>
</dbReference>
<evidence type="ECO:0000256" key="1">
    <source>
        <dbReference type="ARBA" id="ARBA00022536"/>
    </source>
</evidence>
<reference evidence="5" key="3">
    <citation type="submission" date="2012-09" db="EMBL/GenBank/DDBJ databases">
        <authorList>
            <consortium name="VectorBase"/>
        </authorList>
    </citation>
    <scope>NUCLEOTIDE SEQUENCE</scope>
    <source>
        <strain evidence="5">Liverpool</strain>
    </source>
</reference>
<dbReference type="Proteomes" id="UP000682892">
    <property type="component" value="Unassembled WGS sequence"/>
</dbReference>
<evidence type="ECO:0000313" key="6">
    <source>
        <dbReference type="Proteomes" id="UP000682892"/>
    </source>
</evidence>
<feature type="domain" description="EGF-like" evidence="4">
    <location>
        <begin position="29"/>
        <end position="67"/>
    </location>
</feature>
<proteinExistence type="predicted"/>
<dbReference type="InterPro" id="IPR000742">
    <property type="entry name" value="EGF"/>
</dbReference>
<evidence type="ECO:0000313" key="5">
    <source>
        <dbReference type="EMBL" id="EAT40002.1"/>
    </source>
</evidence>
<dbReference type="EMBL" id="CH477493">
    <property type="protein sequence ID" value="EAT40002.1"/>
    <property type="molecule type" value="Genomic_DNA"/>
</dbReference>
<dbReference type="SUPFAM" id="SSF57196">
    <property type="entry name" value="EGF/Laminin"/>
    <property type="match status" value="1"/>
</dbReference>
<reference evidence="5" key="1">
    <citation type="submission" date="2005-10" db="EMBL/GenBank/DDBJ databases">
        <authorList>
            <person name="Loftus B.J."/>
            <person name="Nene V.M."/>
            <person name="Hannick L.I."/>
            <person name="Bidwell S."/>
            <person name="Haas B."/>
            <person name="Amedeo P."/>
            <person name="Orvis J."/>
            <person name="Wortman J.R."/>
            <person name="White O.R."/>
            <person name="Salzberg S."/>
            <person name="Shumway M."/>
            <person name="Koo H."/>
            <person name="Zhao Y."/>
            <person name="Holmes M."/>
            <person name="Miller J."/>
            <person name="Schatz M."/>
            <person name="Pop M."/>
            <person name="Pai G."/>
            <person name="Utterback T."/>
            <person name="Rogers Y.-H."/>
            <person name="Kravitz S."/>
            <person name="Fraser C.M."/>
        </authorList>
    </citation>
    <scope>NUCLEOTIDE SEQUENCE</scope>
    <source>
        <strain evidence="5">Liverpool</strain>
    </source>
</reference>
<organism evidence="5 6">
    <name type="scientific">Aedes aegypti</name>
    <name type="common">Yellowfever mosquito</name>
    <name type="synonym">Culex aegypti</name>
    <dbReference type="NCBI Taxonomy" id="7159"/>
    <lineage>
        <taxon>Eukaryota</taxon>
        <taxon>Metazoa</taxon>
        <taxon>Ecdysozoa</taxon>
        <taxon>Arthropoda</taxon>
        <taxon>Hexapoda</taxon>
        <taxon>Insecta</taxon>
        <taxon>Pterygota</taxon>
        <taxon>Neoptera</taxon>
        <taxon>Endopterygota</taxon>
        <taxon>Diptera</taxon>
        <taxon>Nematocera</taxon>
        <taxon>Culicoidea</taxon>
        <taxon>Culicidae</taxon>
        <taxon>Culicinae</taxon>
        <taxon>Aedini</taxon>
        <taxon>Aedes</taxon>
        <taxon>Stegomyia</taxon>
    </lineage>
</organism>
<dbReference type="OMA" id="AVTCICP"/>
<reference evidence="5" key="2">
    <citation type="journal article" date="2007" name="Science">
        <title>Genome sequence of Aedes aegypti, a major arbovirus vector.</title>
        <authorList>
            <person name="Nene V."/>
            <person name="Wortman J.R."/>
            <person name="Lawson D."/>
            <person name="Haas B."/>
            <person name="Kodira C."/>
            <person name="Tu Z.J."/>
            <person name="Loftus B."/>
            <person name="Xi Z."/>
            <person name="Megy K."/>
            <person name="Grabherr M."/>
            <person name="Ren Q."/>
            <person name="Zdobnov E.M."/>
            <person name="Lobo N.F."/>
            <person name="Campbell K.S."/>
            <person name="Brown S.E."/>
            <person name="Bonaldo M.F."/>
            <person name="Zhu J."/>
            <person name="Sinkins S.P."/>
            <person name="Hogenkamp D.G."/>
            <person name="Amedeo P."/>
            <person name="Arensburger P."/>
            <person name="Atkinson P.W."/>
            <person name="Bidwell S."/>
            <person name="Biedler J."/>
            <person name="Birney E."/>
            <person name="Bruggner R.V."/>
            <person name="Costas J."/>
            <person name="Coy M.R."/>
            <person name="Crabtree J."/>
            <person name="Crawford M."/>
            <person name="Debruyn B."/>
            <person name="Decaprio D."/>
            <person name="Eiglmeier K."/>
            <person name="Eisenstadt E."/>
            <person name="El-Dorry H."/>
            <person name="Gelbart W.M."/>
            <person name="Gomes S.L."/>
            <person name="Hammond M."/>
            <person name="Hannick L.I."/>
            <person name="Hogan J.R."/>
            <person name="Holmes M.H."/>
            <person name="Jaffe D."/>
            <person name="Johnston J.S."/>
            <person name="Kennedy R.C."/>
            <person name="Koo H."/>
            <person name="Kravitz S."/>
            <person name="Kriventseva E.V."/>
            <person name="Kulp D."/>
            <person name="Labutti K."/>
            <person name="Lee E."/>
            <person name="Li S."/>
            <person name="Lovin D.D."/>
            <person name="Mao C."/>
            <person name="Mauceli E."/>
            <person name="Menck C.F."/>
            <person name="Miller J.R."/>
            <person name="Montgomery P."/>
            <person name="Mori A."/>
            <person name="Nascimento A.L."/>
            <person name="Naveira H.F."/>
            <person name="Nusbaum C."/>
            <person name="O'leary S."/>
            <person name="Orvis J."/>
            <person name="Pertea M."/>
            <person name="Quesneville H."/>
            <person name="Reidenbach K.R."/>
            <person name="Rogers Y.H."/>
            <person name="Roth C.W."/>
            <person name="Schneider J.R."/>
            <person name="Schatz M."/>
            <person name="Shumway M."/>
            <person name="Stanke M."/>
            <person name="Stinson E.O."/>
            <person name="Tubio J.M."/>
            <person name="Vanzee J.P."/>
            <person name="Verjovski-Almeida S."/>
            <person name="Werner D."/>
            <person name="White O."/>
            <person name="Wyder S."/>
            <person name="Zeng Q."/>
            <person name="Zhao Q."/>
            <person name="Zhao Y."/>
            <person name="Hill C.A."/>
            <person name="Raikhel A.S."/>
            <person name="Soares M.B."/>
            <person name="Knudson D.L."/>
            <person name="Lee N.H."/>
            <person name="Galagan J."/>
            <person name="Salzberg S.L."/>
            <person name="Paulsen I.T."/>
            <person name="Dimopoulos G."/>
            <person name="Collins F.H."/>
            <person name="Birren B."/>
            <person name="Fraser-Liggett C.M."/>
            <person name="Severson D.W."/>
        </authorList>
    </citation>
    <scope>NUCLEOTIDE SEQUENCE [LARGE SCALE GENOMIC DNA]</scope>
    <source>
        <strain evidence="5">Liverpool</strain>
    </source>
</reference>
<dbReference type="VEuPathDB" id="VectorBase:AAEL019653"/>
<dbReference type="PROSITE" id="PS50026">
    <property type="entry name" value="EGF_3"/>
    <property type="match status" value="1"/>
</dbReference>
<dbReference type="PROSITE" id="PS01186">
    <property type="entry name" value="EGF_2"/>
    <property type="match status" value="1"/>
</dbReference>
<dbReference type="PROSITE" id="PS00022">
    <property type="entry name" value="EGF_1"/>
    <property type="match status" value="1"/>
</dbReference>
<feature type="disulfide bond" evidence="3">
    <location>
        <begin position="57"/>
        <end position="66"/>
    </location>
</feature>
<dbReference type="HOGENOM" id="CLU_2673124_0_0_1"/>
<dbReference type="AlphaFoldDB" id="Q16ZC5"/>
<evidence type="ECO:0000256" key="3">
    <source>
        <dbReference type="PROSITE-ProRule" id="PRU00076"/>
    </source>
</evidence>
<dbReference type="Gene3D" id="2.10.25.10">
    <property type="entry name" value="Laminin"/>
    <property type="match status" value="1"/>
</dbReference>
<dbReference type="PhylomeDB" id="Q16ZC5"/>
<evidence type="ECO:0000259" key="4">
    <source>
        <dbReference type="PROSITE" id="PS50026"/>
    </source>
</evidence>
<keyword evidence="1 3" id="KW-0245">EGF-like domain</keyword>
<dbReference type="SMART" id="SM00181">
    <property type="entry name" value="EGF"/>
    <property type="match status" value="1"/>
</dbReference>